<name>A0ABR4AM50_9LECA</name>
<evidence type="ECO:0000256" key="1">
    <source>
        <dbReference type="ARBA" id="ARBA00022450"/>
    </source>
</evidence>
<dbReference type="EMBL" id="JBHFEH010000112">
    <property type="protein sequence ID" value="KAL2046599.1"/>
    <property type="molecule type" value="Genomic_DNA"/>
</dbReference>
<gene>
    <name evidence="4" type="ORF">ABVK25_011724</name>
</gene>
<sequence length="106" mass="11766">MFSHGHDYNVALPVGYDESKHVGERMLALVAKRAGVKFESLRLGQVAGPIAPENGAWIKSEWVPNLIQTSKSLRCIPDALMDVDWIPSDILAHVIVDRTHQDHEGI</sequence>
<dbReference type="PANTHER" id="PTHR43439">
    <property type="entry name" value="PHENYLACETATE-COENZYME A LIGASE"/>
    <property type="match status" value="1"/>
</dbReference>
<dbReference type="InterPro" id="IPR036291">
    <property type="entry name" value="NAD(P)-bd_dom_sf"/>
</dbReference>
<keyword evidence="2" id="KW-0597">Phosphoprotein</keyword>
<dbReference type="Gene3D" id="3.40.50.720">
    <property type="entry name" value="NAD(P)-binding Rossmann-like Domain"/>
    <property type="match status" value="1"/>
</dbReference>
<accession>A0ABR4AM50</accession>
<evidence type="ECO:0000259" key="3">
    <source>
        <dbReference type="Pfam" id="PF07993"/>
    </source>
</evidence>
<feature type="domain" description="Thioester reductase (TE)" evidence="3">
    <location>
        <begin position="9"/>
        <end position="95"/>
    </location>
</feature>
<dbReference type="Proteomes" id="UP001590951">
    <property type="component" value="Unassembled WGS sequence"/>
</dbReference>
<organism evidence="4 5">
    <name type="scientific">Lepraria finkii</name>
    <dbReference type="NCBI Taxonomy" id="1340010"/>
    <lineage>
        <taxon>Eukaryota</taxon>
        <taxon>Fungi</taxon>
        <taxon>Dikarya</taxon>
        <taxon>Ascomycota</taxon>
        <taxon>Pezizomycotina</taxon>
        <taxon>Lecanoromycetes</taxon>
        <taxon>OSLEUM clade</taxon>
        <taxon>Lecanoromycetidae</taxon>
        <taxon>Lecanorales</taxon>
        <taxon>Lecanorineae</taxon>
        <taxon>Stereocaulaceae</taxon>
        <taxon>Lepraria</taxon>
    </lineage>
</organism>
<keyword evidence="5" id="KW-1185">Reference proteome</keyword>
<proteinExistence type="predicted"/>
<dbReference type="SUPFAM" id="SSF51735">
    <property type="entry name" value="NAD(P)-binding Rossmann-fold domains"/>
    <property type="match status" value="1"/>
</dbReference>
<evidence type="ECO:0000313" key="4">
    <source>
        <dbReference type="EMBL" id="KAL2046599.1"/>
    </source>
</evidence>
<dbReference type="PANTHER" id="PTHR43439:SF2">
    <property type="entry name" value="ENZYME, PUTATIVE (JCVI)-RELATED"/>
    <property type="match status" value="1"/>
</dbReference>
<evidence type="ECO:0000313" key="5">
    <source>
        <dbReference type="Proteomes" id="UP001590951"/>
    </source>
</evidence>
<dbReference type="InterPro" id="IPR013120">
    <property type="entry name" value="FAR_NAD-bd"/>
</dbReference>
<reference evidence="4 5" key="1">
    <citation type="submission" date="2024-09" db="EMBL/GenBank/DDBJ databases">
        <title>Rethinking Asexuality: The Enigmatic Case of Functional Sexual Genes in Lepraria (Stereocaulaceae).</title>
        <authorList>
            <person name="Doellman M."/>
            <person name="Sun Y."/>
            <person name="Barcenas-Pena A."/>
            <person name="Lumbsch H.T."/>
            <person name="Grewe F."/>
        </authorList>
    </citation>
    <scope>NUCLEOTIDE SEQUENCE [LARGE SCALE GENOMIC DNA]</scope>
    <source>
        <strain evidence="4 5">Grewe 0041</strain>
    </source>
</reference>
<comment type="caution">
    <text evidence="4">The sequence shown here is derived from an EMBL/GenBank/DDBJ whole genome shotgun (WGS) entry which is preliminary data.</text>
</comment>
<protein>
    <recommendedName>
        <fullName evidence="3">Thioester reductase (TE) domain-containing protein</fullName>
    </recommendedName>
</protein>
<dbReference type="Pfam" id="PF07993">
    <property type="entry name" value="NAD_binding_4"/>
    <property type="match status" value="1"/>
</dbReference>
<evidence type="ECO:0000256" key="2">
    <source>
        <dbReference type="ARBA" id="ARBA00022553"/>
    </source>
</evidence>
<dbReference type="InterPro" id="IPR051414">
    <property type="entry name" value="Adenylate-forming_Reductase"/>
</dbReference>
<keyword evidence="1" id="KW-0596">Phosphopantetheine</keyword>